<protein>
    <submittedName>
        <fullName evidence="5">Corrinoid ABC transporter substrate-binding protein</fullName>
    </submittedName>
</protein>
<dbReference type="InterPro" id="IPR002491">
    <property type="entry name" value="ABC_transptr_periplasmic_BD"/>
</dbReference>
<dbReference type="InterPro" id="IPR050902">
    <property type="entry name" value="ABC_Transporter_SBP"/>
</dbReference>
<dbReference type="GO" id="GO:0071281">
    <property type="term" value="P:cellular response to iron ion"/>
    <property type="evidence" value="ECO:0007669"/>
    <property type="project" value="TreeGrafter"/>
</dbReference>
<accession>A0A379DF95</accession>
<dbReference type="PROSITE" id="PS50983">
    <property type="entry name" value="FE_B12_PBP"/>
    <property type="match status" value="1"/>
</dbReference>
<keyword evidence="3" id="KW-0732">Signal</keyword>
<evidence type="ECO:0000256" key="2">
    <source>
        <dbReference type="SAM" id="MobiDB-lite"/>
    </source>
</evidence>
<evidence type="ECO:0000256" key="1">
    <source>
        <dbReference type="ARBA" id="ARBA00008814"/>
    </source>
</evidence>
<dbReference type="EMBL" id="UGTH01000001">
    <property type="protein sequence ID" value="SUB76281.1"/>
    <property type="molecule type" value="Genomic_DNA"/>
</dbReference>
<dbReference type="PANTHER" id="PTHR30535">
    <property type="entry name" value="VITAMIN B12-BINDING PROTEIN"/>
    <property type="match status" value="1"/>
</dbReference>
<feature type="chain" id="PRO_5039540184" evidence="3">
    <location>
        <begin position="23"/>
        <end position="366"/>
    </location>
</feature>
<evidence type="ECO:0000313" key="6">
    <source>
        <dbReference type="Proteomes" id="UP000254777"/>
    </source>
</evidence>
<dbReference type="SUPFAM" id="SSF53807">
    <property type="entry name" value="Helical backbone' metal receptor"/>
    <property type="match status" value="1"/>
</dbReference>
<dbReference type="Gene3D" id="3.40.50.1980">
    <property type="entry name" value="Nitrogenase molybdenum iron protein domain"/>
    <property type="match status" value="2"/>
</dbReference>
<dbReference type="Pfam" id="PF01497">
    <property type="entry name" value="Peripla_BP_2"/>
    <property type="match status" value="1"/>
</dbReference>
<feature type="domain" description="Fe/B12 periplasmic-binding" evidence="4">
    <location>
        <begin position="63"/>
        <end position="330"/>
    </location>
</feature>
<dbReference type="RefSeq" id="WP_004822848.1">
    <property type="nucleotide sequence ID" value="NZ_UGTH01000001.1"/>
</dbReference>
<reference evidence="5 6" key="1">
    <citation type="submission" date="2018-06" db="EMBL/GenBank/DDBJ databases">
        <authorList>
            <consortium name="Pathogen Informatics"/>
            <person name="Doyle S."/>
        </authorList>
    </citation>
    <scope>NUCLEOTIDE SEQUENCE [LARGE SCALE GENOMIC DNA]</scope>
    <source>
        <strain evidence="5 6">NCTC11088</strain>
    </source>
</reference>
<name>A0A379DF95_9FIRM</name>
<gene>
    <name evidence="5" type="ORF">NCTC11088_02097</name>
</gene>
<organism evidence="5 6">
    <name type="scientific">Peptoniphilus indolicus</name>
    <dbReference type="NCBI Taxonomy" id="33030"/>
    <lineage>
        <taxon>Bacteria</taxon>
        <taxon>Bacillati</taxon>
        <taxon>Bacillota</taxon>
        <taxon>Tissierellia</taxon>
        <taxon>Tissierellales</taxon>
        <taxon>Peptoniphilaceae</taxon>
        <taxon>Peptoniphilus</taxon>
    </lineage>
</organism>
<dbReference type="AlphaFoldDB" id="A0A379DF95"/>
<dbReference type="PANTHER" id="PTHR30535:SF34">
    <property type="entry name" value="MOLYBDATE-BINDING PROTEIN MOLA"/>
    <property type="match status" value="1"/>
</dbReference>
<feature type="signal peptide" evidence="3">
    <location>
        <begin position="1"/>
        <end position="22"/>
    </location>
</feature>
<evidence type="ECO:0000256" key="3">
    <source>
        <dbReference type="SAM" id="SignalP"/>
    </source>
</evidence>
<comment type="similarity">
    <text evidence="1">Belongs to the bacterial solute-binding protein 8 family.</text>
</comment>
<proteinExistence type="inferred from homology"/>
<evidence type="ECO:0000313" key="5">
    <source>
        <dbReference type="EMBL" id="SUB76281.1"/>
    </source>
</evidence>
<feature type="region of interest" description="Disordered" evidence="2">
    <location>
        <begin position="27"/>
        <end position="50"/>
    </location>
</feature>
<dbReference type="Proteomes" id="UP000254777">
    <property type="component" value="Unassembled WGS sequence"/>
</dbReference>
<evidence type="ECO:0000259" key="4">
    <source>
        <dbReference type="PROSITE" id="PS50983"/>
    </source>
</evidence>
<sequence>MNKKLLLKLLTITLLFSFIVTGCQKKESANNSKEPEKATEVASETRKITDSVGREVEIPSKINTIAPSGPLAQIVLYTSNSDKLAGLAKPLSDKQKEYIDDKMDTLPVFGQFYGKNSDLNMEELVKNSPDVVMDIGEAKKSIVEDMNNLQSQINIPVVFVEAKLETMSDAYNKIGEIIGDTSKTKKLSEYCKNVIDNSKKTQIPENEQVSVYWAMGDAGLNTNAKESFHAEVLNLVGAKNIAEVEAQSKGGGSEISMEQLIGWNPQVILADNQNLYDMITTDPAWSNLDAVKNGKIYRVPSEPYGFLADPPSVNRIIGITWLGNLLYPQKYNVNIKDEVKDFYKLFYSCELKNEQIDKILENSISK</sequence>
<dbReference type="PROSITE" id="PS51257">
    <property type="entry name" value="PROKAR_LIPOPROTEIN"/>
    <property type="match status" value="1"/>
</dbReference>
<dbReference type="Gene3D" id="1.20.58.2180">
    <property type="match status" value="1"/>
</dbReference>